<sequence>MAAQLPIDQAQERILTVDVEIPLGKTAINFRARRITNATAPNPQLRQDYGHANLLDTLYELLPDAVSAATPEMHKCMMLLSYISHHRSQFKLAYEMEGGYAGQKVTVKAFVRPTYEQKLNAKKWPYPLRRSDLPFAIIELQPEVAELFPVPRVDAVPLELLNCRVRK</sequence>
<proteinExistence type="predicted"/>
<accession>A0A7E4ZU39</accession>
<keyword evidence="1" id="KW-1185">Reference proteome</keyword>
<reference evidence="2" key="2">
    <citation type="submission" date="2020-10" db="UniProtKB">
        <authorList>
            <consortium name="WormBaseParasite"/>
        </authorList>
    </citation>
    <scope>IDENTIFICATION</scope>
</reference>
<dbReference type="AlphaFoldDB" id="A0A7E4ZU39"/>
<dbReference type="Proteomes" id="UP000492821">
    <property type="component" value="Unassembled WGS sequence"/>
</dbReference>
<reference evidence="1" key="1">
    <citation type="journal article" date="2013" name="Genetics">
        <title>The draft genome and transcriptome of Panagrellus redivivus are shaped by the harsh demands of a free-living lifestyle.</title>
        <authorList>
            <person name="Srinivasan J."/>
            <person name="Dillman A.R."/>
            <person name="Macchietto M.G."/>
            <person name="Heikkinen L."/>
            <person name="Lakso M."/>
            <person name="Fracchia K.M."/>
            <person name="Antoshechkin I."/>
            <person name="Mortazavi A."/>
            <person name="Wong G."/>
            <person name="Sternberg P.W."/>
        </authorList>
    </citation>
    <scope>NUCLEOTIDE SEQUENCE [LARGE SCALE GENOMIC DNA]</scope>
    <source>
        <strain evidence="1">MT8872</strain>
    </source>
</reference>
<organism evidence="1 2">
    <name type="scientific">Panagrellus redivivus</name>
    <name type="common">Microworm</name>
    <dbReference type="NCBI Taxonomy" id="6233"/>
    <lineage>
        <taxon>Eukaryota</taxon>
        <taxon>Metazoa</taxon>
        <taxon>Ecdysozoa</taxon>
        <taxon>Nematoda</taxon>
        <taxon>Chromadorea</taxon>
        <taxon>Rhabditida</taxon>
        <taxon>Tylenchina</taxon>
        <taxon>Panagrolaimomorpha</taxon>
        <taxon>Panagrolaimoidea</taxon>
        <taxon>Panagrolaimidae</taxon>
        <taxon>Panagrellus</taxon>
    </lineage>
</organism>
<name>A0A7E4ZU39_PANRE</name>
<evidence type="ECO:0000313" key="2">
    <source>
        <dbReference type="WBParaSite" id="Pan_g174.t1"/>
    </source>
</evidence>
<dbReference type="WBParaSite" id="Pan_g174.t1">
    <property type="protein sequence ID" value="Pan_g174.t1"/>
    <property type="gene ID" value="Pan_g174"/>
</dbReference>
<protein>
    <submittedName>
        <fullName evidence="2">PAZ domain-containing protein</fullName>
    </submittedName>
</protein>
<evidence type="ECO:0000313" key="1">
    <source>
        <dbReference type="Proteomes" id="UP000492821"/>
    </source>
</evidence>